<proteinExistence type="inferred from homology"/>
<evidence type="ECO:0000313" key="10">
    <source>
        <dbReference type="Proteomes" id="UP000743001"/>
    </source>
</evidence>
<dbReference type="Pfam" id="PF03176">
    <property type="entry name" value="MMPL"/>
    <property type="match status" value="2"/>
</dbReference>
<sequence>MKKLVNGRMFWCIGWIIVSVVTMLLMPDMDALVREKGQAAVPATTQSEVAKTMINQMKDDESEMYDIIAVFNTGDDSPLTDEQRTEIDAIIGQLQGREQEIGIRKIVSHLDSQEIAAQFISEDRTTILTQISVDMSSGTITKVTDRLNEIVKTDDINTYLTGNSPVIEDFVHSTQEGIKKTEVIAVIFILVVLILIFRSPVVPLVSLASVGVSYLVSFGIIAHLVDGFNYPFSNFTQVFLVVILFGIGTDYNILLFTRFKEELSRETDVNTAIKNTYKSAGRTVLYSGAAVFIGFMALFMAEFKIYRSGSAVAIGVAVLVLVLNTLNPFFMGWLGKKLFWPSKRFEGHGDSRTWGFLAKHSVRRPFAALVIVLLICTPFIMKYSGTLSYNDLLEVDDSYASKQGIQVIEQHFPAGFSSPATIVIQAGHTLDNTESLQALDELAERISKVDGVASVHTVTRPTGEKIDELYISEQTGELYGGLDEAAVGIDKIYSGLSSAEDKFNTTDADSLANVQKLIDGTSVIRTGAGDLGAALNQVTVGINSGAAGARELKTGLIMLESKLDSLSNATAQLVEGYSKLESGLSPAARSFASLSQAIEGAITGYEQVESAMTAFVQQHPDMAEDKNIEKTLFIASTGKSQLGELTVQLSQLAPQYESAMVSFKQANSSLQQVEDGLGQFKTGIGQLVEGAAKLERGLKEGSDGSVQIANESKKLESGLAEVNSGQQQLLNGLNDLEAKMTTLKSGLSESTAGLEKIRSGLVDAQSYLSGVSESEAAKKFYIPQEVLEGEDFQKSVEMYLSHDRKTAQATVILEVNPYSKEAMDIIRNMNSQVSGTLEGGELAGAKVAIGGKSSQNADLQDIAGGDFNRTAIIMLTGIALVLIWITRSFWQPAFIIASLLLAYGASMGLGELIGYHVLETDHLGWNVPFFSFIMIIALGVDYSIFMMMRYRENRGHAGNAIVDAARHIGGVVISAAIILGGTFAALIPSGILTLIEVAIAVILGLFILSLIMLPVFIPSLMAIQHKLSGKETERE</sequence>
<name>A0ABS6FSY6_9BACL</name>
<comment type="subcellular location">
    <subcellularLocation>
        <location evidence="1">Cell membrane</location>
        <topology evidence="1">Multi-pass membrane protein</topology>
    </subcellularLocation>
</comment>
<dbReference type="PANTHER" id="PTHR33406:SF6">
    <property type="entry name" value="MEMBRANE PROTEIN YDGH-RELATED"/>
    <property type="match status" value="1"/>
</dbReference>
<evidence type="ECO:0000313" key="9">
    <source>
        <dbReference type="EMBL" id="MBU5673341.1"/>
    </source>
</evidence>
<evidence type="ECO:0000256" key="7">
    <source>
        <dbReference type="SAM" id="Phobius"/>
    </source>
</evidence>
<evidence type="ECO:0000259" key="8">
    <source>
        <dbReference type="Pfam" id="PF03176"/>
    </source>
</evidence>
<feature type="transmembrane region" description="Helical" evidence="7">
    <location>
        <begin position="867"/>
        <end position="886"/>
    </location>
</feature>
<feature type="transmembrane region" description="Helical" evidence="7">
    <location>
        <begin position="893"/>
        <end position="917"/>
    </location>
</feature>
<dbReference type="PANTHER" id="PTHR33406">
    <property type="entry name" value="MEMBRANE PROTEIN MJ1562-RELATED"/>
    <property type="match status" value="1"/>
</dbReference>
<keyword evidence="5 7" id="KW-1133">Transmembrane helix</keyword>
<feature type="transmembrane region" description="Helical" evidence="7">
    <location>
        <begin position="9"/>
        <end position="26"/>
    </location>
</feature>
<feature type="transmembrane region" description="Helical" evidence="7">
    <location>
        <begin position="237"/>
        <end position="256"/>
    </location>
</feature>
<reference evidence="9 10" key="1">
    <citation type="submission" date="2021-06" db="EMBL/GenBank/DDBJ databases">
        <authorList>
            <person name="Sun Q."/>
            <person name="Li D."/>
        </authorList>
    </citation>
    <scope>NUCLEOTIDE SEQUENCE [LARGE SCALE GENOMIC DNA]</scope>
    <source>
        <strain evidence="9 10">MSJ-6</strain>
    </source>
</reference>
<feature type="transmembrane region" description="Helical" evidence="7">
    <location>
        <begin position="181"/>
        <end position="197"/>
    </location>
</feature>
<feature type="transmembrane region" description="Helical" evidence="7">
    <location>
        <begin position="968"/>
        <end position="991"/>
    </location>
</feature>
<dbReference type="InterPro" id="IPR050545">
    <property type="entry name" value="Mycobact_MmpL"/>
</dbReference>
<comment type="similarity">
    <text evidence="2">Belongs to the resistance-nodulation-cell division (RND) (TC 2.A.6) family. MmpL subfamily.</text>
</comment>
<feature type="transmembrane region" description="Helical" evidence="7">
    <location>
        <begin position="312"/>
        <end position="334"/>
    </location>
</feature>
<feature type="transmembrane region" description="Helical" evidence="7">
    <location>
        <begin position="997"/>
        <end position="1017"/>
    </location>
</feature>
<feature type="domain" description="Membrane transport protein MMPL" evidence="8">
    <location>
        <begin position="731"/>
        <end position="1023"/>
    </location>
</feature>
<feature type="domain" description="Membrane transport protein MMPL" evidence="8">
    <location>
        <begin position="43"/>
        <end position="366"/>
    </location>
</feature>
<feature type="transmembrane region" description="Helical" evidence="7">
    <location>
        <begin position="929"/>
        <end position="948"/>
    </location>
</feature>
<feature type="transmembrane region" description="Helical" evidence="7">
    <location>
        <begin position="284"/>
        <end position="306"/>
    </location>
</feature>
<comment type="caution">
    <text evidence="9">The sequence shown here is derived from an EMBL/GenBank/DDBJ whole genome shotgun (WGS) entry which is preliminary data.</text>
</comment>
<evidence type="ECO:0000256" key="5">
    <source>
        <dbReference type="ARBA" id="ARBA00022989"/>
    </source>
</evidence>
<evidence type="ECO:0000256" key="3">
    <source>
        <dbReference type="ARBA" id="ARBA00022475"/>
    </source>
</evidence>
<keyword evidence="10" id="KW-1185">Reference proteome</keyword>
<feature type="transmembrane region" description="Helical" evidence="7">
    <location>
        <begin position="204"/>
        <end position="225"/>
    </location>
</feature>
<dbReference type="InterPro" id="IPR004869">
    <property type="entry name" value="MMPL_dom"/>
</dbReference>
<keyword evidence="3" id="KW-1003">Cell membrane</keyword>
<gene>
    <name evidence="9" type="ORF">KQJ23_16050</name>
</gene>
<organism evidence="9 10">
    <name type="scientific">Paenibacillus brevis</name>
    <dbReference type="NCBI Taxonomy" id="2841508"/>
    <lineage>
        <taxon>Bacteria</taxon>
        <taxon>Bacillati</taxon>
        <taxon>Bacillota</taxon>
        <taxon>Bacilli</taxon>
        <taxon>Bacillales</taxon>
        <taxon>Paenibacillaceae</taxon>
        <taxon>Paenibacillus</taxon>
    </lineage>
</organism>
<keyword evidence="4 7" id="KW-0812">Transmembrane</keyword>
<evidence type="ECO:0000256" key="1">
    <source>
        <dbReference type="ARBA" id="ARBA00004651"/>
    </source>
</evidence>
<evidence type="ECO:0000256" key="4">
    <source>
        <dbReference type="ARBA" id="ARBA00022692"/>
    </source>
</evidence>
<evidence type="ECO:0000256" key="6">
    <source>
        <dbReference type="ARBA" id="ARBA00023136"/>
    </source>
</evidence>
<dbReference type="EMBL" id="JAHLQJ010000014">
    <property type="protein sequence ID" value="MBU5673341.1"/>
    <property type="molecule type" value="Genomic_DNA"/>
</dbReference>
<keyword evidence="6 7" id="KW-0472">Membrane</keyword>
<protein>
    <submittedName>
        <fullName evidence="9">MMPL family transporter</fullName>
    </submittedName>
</protein>
<accession>A0ABS6FSY6</accession>
<dbReference type="RefSeq" id="WP_216479942.1">
    <property type="nucleotide sequence ID" value="NZ_JAHLQJ010000014.1"/>
</dbReference>
<dbReference type="Proteomes" id="UP000743001">
    <property type="component" value="Unassembled WGS sequence"/>
</dbReference>
<evidence type="ECO:0000256" key="2">
    <source>
        <dbReference type="ARBA" id="ARBA00010157"/>
    </source>
</evidence>
<feature type="transmembrane region" description="Helical" evidence="7">
    <location>
        <begin position="366"/>
        <end position="385"/>
    </location>
</feature>